<dbReference type="GO" id="GO:0005829">
    <property type="term" value="C:cytosol"/>
    <property type="evidence" value="ECO:0007669"/>
    <property type="project" value="TreeGrafter"/>
</dbReference>
<feature type="region of interest" description="Disordered" evidence="1">
    <location>
        <begin position="251"/>
        <end position="290"/>
    </location>
</feature>
<sequence length="389" mass="42792">MNCEARIIFKQSGHELVWVKLMDTYPRLLLWYVAKCRADMLKCNTVRLVVTLLEREQTSSFIKGIMKAVAVFTSECTEQCAKQVYGEGSGFMQLVRIASVDYVKSEALQSLVNLCHVPLFRPFLGQAGVVALIVAEINQRPDSSMQDDSICKWCKGQEETINKGNECECSHVDPWHQSLLEALYQLCRESVNRARVREEGGLALLLCALRRSLHGGVLAALVHFLYDEPSLELMVQDGLVGVLATHLKTSRKRQFTGQSPPNKRFRASSPSYQQVVREQESRGVADGDTLVGSNECGLVSPWEGSYSPTMGTSPGGWSPTEGSWSPGEQASAGRSPSSPCSPPSSPCSSLLDYPEVYSPVEMTDDSDAYGDPILTRICVRGPLSLFGLI</sequence>
<protein>
    <submittedName>
        <fullName evidence="2">Uncharacterized protein</fullName>
    </submittedName>
</protein>
<feature type="compositionally biased region" description="Polar residues" evidence="1">
    <location>
        <begin position="320"/>
        <end position="334"/>
    </location>
</feature>
<evidence type="ECO:0000256" key="1">
    <source>
        <dbReference type="SAM" id="MobiDB-lite"/>
    </source>
</evidence>
<dbReference type="PANTHER" id="PTHR23312">
    <property type="entry name" value="ARMC5 ARMADILLO REPEAT-CONTAINING -RELATED"/>
    <property type="match status" value="1"/>
</dbReference>
<dbReference type="InterPro" id="IPR016024">
    <property type="entry name" value="ARM-type_fold"/>
</dbReference>
<dbReference type="SUPFAM" id="SSF48371">
    <property type="entry name" value="ARM repeat"/>
    <property type="match status" value="1"/>
</dbReference>
<reference evidence="2" key="1">
    <citation type="submission" date="2020-11" db="EMBL/GenBank/DDBJ databases">
        <authorList>
            <person name="Tran Van P."/>
        </authorList>
    </citation>
    <scope>NUCLEOTIDE SEQUENCE</scope>
</reference>
<dbReference type="GO" id="GO:0009653">
    <property type="term" value="P:anatomical structure morphogenesis"/>
    <property type="evidence" value="ECO:0007669"/>
    <property type="project" value="TreeGrafter"/>
</dbReference>
<dbReference type="PANTHER" id="PTHR23312:SF8">
    <property type="entry name" value="ARMADILLO REPEAT-CONTAINING PROTEIN 5"/>
    <property type="match status" value="1"/>
</dbReference>
<organism evidence="2">
    <name type="scientific">Timema douglasi</name>
    <name type="common">Walking stick</name>
    <dbReference type="NCBI Taxonomy" id="61478"/>
    <lineage>
        <taxon>Eukaryota</taxon>
        <taxon>Metazoa</taxon>
        <taxon>Ecdysozoa</taxon>
        <taxon>Arthropoda</taxon>
        <taxon>Hexapoda</taxon>
        <taxon>Insecta</taxon>
        <taxon>Pterygota</taxon>
        <taxon>Neoptera</taxon>
        <taxon>Polyneoptera</taxon>
        <taxon>Phasmatodea</taxon>
        <taxon>Timematodea</taxon>
        <taxon>Timematoidea</taxon>
        <taxon>Timematidae</taxon>
        <taxon>Timema</taxon>
    </lineage>
</organism>
<name>A0A7R8VQN4_TIMDO</name>
<evidence type="ECO:0000313" key="2">
    <source>
        <dbReference type="EMBL" id="CAD7200830.1"/>
    </source>
</evidence>
<proteinExistence type="predicted"/>
<gene>
    <name evidence="2" type="ORF">TDIB3V08_LOCUS7041</name>
</gene>
<feature type="region of interest" description="Disordered" evidence="1">
    <location>
        <begin position="303"/>
        <end position="347"/>
    </location>
</feature>
<dbReference type="Gene3D" id="1.25.10.10">
    <property type="entry name" value="Leucine-rich Repeat Variant"/>
    <property type="match status" value="1"/>
</dbReference>
<dbReference type="InterPro" id="IPR011989">
    <property type="entry name" value="ARM-like"/>
</dbReference>
<accession>A0A7R8VQN4</accession>
<dbReference type="AlphaFoldDB" id="A0A7R8VQN4"/>
<dbReference type="EMBL" id="OA567812">
    <property type="protein sequence ID" value="CAD7200830.1"/>
    <property type="molecule type" value="Genomic_DNA"/>
</dbReference>